<dbReference type="RefSeq" id="WP_111167460.1">
    <property type="nucleotide sequence ID" value="NZ_POUA01000084.1"/>
</dbReference>
<feature type="domain" description="HTH cro/C1-type" evidence="1">
    <location>
        <begin position="22"/>
        <end position="77"/>
    </location>
</feature>
<accession>A0A2W2HDC3</accession>
<name>A0A2W2HDC3_9ACTN</name>
<gene>
    <name evidence="2" type="ORF">C1I98_13195</name>
</gene>
<protein>
    <recommendedName>
        <fullName evidence="1">HTH cro/C1-type domain-containing protein</fullName>
    </recommendedName>
</protein>
<organism evidence="2 3">
    <name type="scientific">Spongiactinospora gelatinilytica</name>
    <dbReference type="NCBI Taxonomy" id="2666298"/>
    <lineage>
        <taxon>Bacteria</taxon>
        <taxon>Bacillati</taxon>
        <taxon>Actinomycetota</taxon>
        <taxon>Actinomycetes</taxon>
        <taxon>Streptosporangiales</taxon>
        <taxon>Streptosporangiaceae</taxon>
        <taxon>Spongiactinospora</taxon>
    </lineage>
</organism>
<dbReference type="InterPro" id="IPR043917">
    <property type="entry name" value="DUF5753"/>
</dbReference>
<dbReference type="EMBL" id="POUA01000084">
    <property type="protein sequence ID" value="PZG47588.1"/>
    <property type="molecule type" value="Genomic_DNA"/>
</dbReference>
<dbReference type="InterPro" id="IPR010982">
    <property type="entry name" value="Lambda_DNA-bd_dom_sf"/>
</dbReference>
<evidence type="ECO:0000313" key="3">
    <source>
        <dbReference type="Proteomes" id="UP000248544"/>
    </source>
</evidence>
<dbReference type="Gene3D" id="1.10.260.40">
    <property type="entry name" value="lambda repressor-like DNA-binding domains"/>
    <property type="match status" value="1"/>
</dbReference>
<dbReference type="InterPro" id="IPR001387">
    <property type="entry name" value="Cro/C1-type_HTH"/>
</dbReference>
<dbReference type="GO" id="GO:0003677">
    <property type="term" value="F:DNA binding"/>
    <property type="evidence" value="ECO:0007669"/>
    <property type="project" value="InterPro"/>
</dbReference>
<evidence type="ECO:0000313" key="2">
    <source>
        <dbReference type="EMBL" id="PZG47588.1"/>
    </source>
</evidence>
<dbReference type="Pfam" id="PF19054">
    <property type="entry name" value="DUF5753"/>
    <property type="match status" value="1"/>
</dbReference>
<dbReference type="Pfam" id="PF13560">
    <property type="entry name" value="HTH_31"/>
    <property type="match status" value="1"/>
</dbReference>
<reference evidence="2 3" key="1">
    <citation type="submission" date="2018-01" db="EMBL/GenBank/DDBJ databases">
        <title>Draft genome sequence of Sphaerisporangium sp. 7K107.</title>
        <authorList>
            <person name="Sahin N."/>
            <person name="Saygin H."/>
            <person name="Ay H."/>
        </authorList>
    </citation>
    <scope>NUCLEOTIDE SEQUENCE [LARGE SCALE GENOMIC DNA]</scope>
    <source>
        <strain evidence="2 3">7K107</strain>
    </source>
</reference>
<dbReference type="SUPFAM" id="SSF47413">
    <property type="entry name" value="lambda repressor-like DNA-binding domains"/>
    <property type="match status" value="1"/>
</dbReference>
<dbReference type="CDD" id="cd00093">
    <property type="entry name" value="HTH_XRE"/>
    <property type="match status" value="1"/>
</dbReference>
<evidence type="ECO:0000259" key="1">
    <source>
        <dbReference type="PROSITE" id="PS50943"/>
    </source>
</evidence>
<dbReference type="AlphaFoldDB" id="A0A2W2HDC3"/>
<dbReference type="Proteomes" id="UP000248544">
    <property type="component" value="Unassembled WGS sequence"/>
</dbReference>
<dbReference type="SMART" id="SM00530">
    <property type="entry name" value="HTH_XRE"/>
    <property type="match status" value="1"/>
</dbReference>
<proteinExistence type="predicted"/>
<comment type="caution">
    <text evidence="2">The sequence shown here is derived from an EMBL/GenBank/DDBJ whole genome shotgun (WGS) entry which is preliminary data.</text>
</comment>
<dbReference type="PROSITE" id="PS50943">
    <property type="entry name" value="HTH_CROC1"/>
    <property type="match status" value="1"/>
</dbReference>
<keyword evidence="3" id="KW-1185">Reference proteome</keyword>
<sequence>MTANSPNLDPLTSARAAFAAELRKHRTQRNLSQEQVARVLACDQSLISAMENCKRTPQPDQARRLDQFFDLIEKKVFVKLCERIARETRGPRWLLQWTDEIDPVATVQRTWAPLLVPGLFQVEAYAREIYISSSAAHPPEAIEELLKSRMQRKALLHKNPPAVIWDLIDEGVLHRPIGGVAVHLEQLRYLLEISHHPAVTIQIVPLSAGCAHALMGTFVLAEIPGQAGALLLESAGDQYVITDPLAIARLQRSYDTIRAYAQPKKESQQIIRGAIEKWGKEV</sequence>